<accession>A0A225W2U4</accession>
<dbReference type="AlphaFoldDB" id="A0A225W2U4"/>
<dbReference type="Proteomes" id="UP000198211">
    <property type="component" value="Unassembled WGS sequence"/>
</dbReference>
<dbReference type="OrthoDB" id="125247at2759"/>
<evidence type="ECO:0000313" key="2">
    <source>
        <dbReference type="Proteomes" id="UP000198211"/>
    </source>
</evidence>
<keyword evidence="2" id="KW-1185">Reference proteome</keyword>
<proteinExistence type="predicted"/>
<reference evidence="2" key="1">
    <citation type="submission" date="2017-03" db="EMBL/GenBank/DDBJ databases">
        <title>Phytopthora megakarya and P. palmivora, two closely related causual agents of cacao black pod achieved similar genome size and gene model numbers by different mechanisms.</title>
        <authorList>
            <person name="Ali S."/>
            <person name="Shao J."/>
            <person name="Larry D.J."/>
            <person name="Kronmiller B."/>
            <person name="Shen D."/>
            <person name="Strem M.D."/>
            <person name="Melnick R.L."/>
            <person name="Guiltinan M.J."/>
            <person name="Tyler B.M."/>
            <person name="Meinhardt L.W."/>
            <person name="Bailey B.A."/>
        </authorList>
    </citation>
    <scope>NUCLEOTIDE SEQUENCE [LARGE SCALE GENOMIC DNA]</scope>
    <source>
        <strain evidence="2">zdho120</strain>
    </source>
</reference>
<protein>
    <submittedName>
        <fullName evidence="1">Uncharacterized protein</fullName>
    </submittedName>
</protein>
<name>A0A225W2U4_9STRA</name>
<comment type="caution">
    <text evidence="1">The sequence shown here is derived from an EMBL/GenBank/DDBJ whole genome shotgun (WGS) entry which is preliminary data.</text>
</comment>
<organism evidence="1 2">
    <name type="scientific">Phytophthora megakarya</name>
    <dbReference type="NCBI Taxonomy" id="4795"/>
    <lineage>
        <taxon>Eukaryota</taxon>
        <taxon>Sar</taxon>
        <taxon>Stramenopiles</taxon>
        <taxon>Oomycota</taxon>
        <taxon>Peronosporomycetes</taxon>
        <taxon>Peronosporales</taxon>
        <taxon>Peronosporaceae</taxon>
        <taxon>Phytophthora</taxon>
    </lineage>
</organism>
<evidence type="ECO:0000313" key="1">
    <source>
        <dbReference type="EMBL" id="OWZ11694.1"/>
    </source>
</evidence>
<dbReference type="EMBL" id="NBNE01002052">
    <property type="protein sequence ID" value="OWZ11694.1"/>
    <property type="molecule type" value="Genomic_DNA"/>
</dbReference>
<gene>
    <name evidence="1" type="ORF">PHMEG_00015250</name>
</gene>
<sequence length="246" mass="28071">MATITIDLLSRALPFDPSRIFPGRAARAVAPSPADYCGHLITAVNVQALMAARPWEMLGCANTPRANIFRNRHWRTPGLFAERYSAMEIQDLIAYWGCTHRFPIPTALIRTDPYLATFSVERKNRRAHAGARWKVILFLFIIAMREGWCDLDLLIDPFFMHFPQRATDVLWYTGIEARRDNLADPQLNHREFANLIVVFDESNEADPWRTHYRLNHADHPARRIAHLAGTFFNIAPQTAVAPAANP</sequence>